<dbReference type="AlphaFoldDB" id="H6Q6C7"/>
<dbReference type="EMBL" id="CP003316">
    <property type="protein sequence ID" value="AFA38085.1"/>
    <property type="molecule type" value="Genomic_DNA"/>
</dbReference>
<dbReference type="STRING" id="698757.Pogu_0058"/>
<name>H6Q6C7_PYROT</name>
<accession>H6Q6C7</accession>
<gene>
    <name evidence="1" type="ordered locus">Pogu_0058</name>
</gene>
<dbReference type="HOGENOM" id="CLU_2784328_0_0_2"/>
<keyword evidence="2" id="KW-1185">Reference proteome</keyword>
<reference evidence="1 2" key="1">
    <citation type="journal article" date="2012" name="Stand. Genomic Sci.">
        <title>Complete genome sequence of Pyrobaculum oguniense.</title>
        <authorList>
            <person name="Bernick D.L."/>
            <person name="Karplus K."/>
            <person name="Lui L.M."/>
            <person name="Coker J.K."/>
            <person name="Murphy J.N."/>
            <person name="Chan P.P."/>
            <person name="Cozen A.E."/>
            <person name="Lowe T.M."/>
        </authorList>
    </citation>
    <scope>NUCLEOTIDE SEQUENCE [LARGE SCALE GENOMIC DNA]</scope>
    <source>
        <strain evidence="1 2">TE7</strain>
    </source>
</reference>
<evidence type="ECO:0000313" key="2">
    <source>
        <dbReference type="Proteomes" id="UP000009062"/>
    </source>
</evidence>
<protein>
    <submittedName>
        <fullName evidence="1">Uncharacterized protein</fullName>
    </submittedName>
</protein>
<sequence length="69" mass="7936">MMYFLADERLKAAVEKFSPDVALRCRTVYQIYKLYKQGLVTQSVGERAVEILKKECPKELIELVAPTVD</sequence>
<dbReference type="eggNOG" id="arCOG05552">
    <property type="taxonomic scope" value="Archaea"/>
</dbReference>
<evidence type="ECO:0000313" key="1">
    <source>
        <dbReference type="EMBL" id="AFA38085.1"/>
    </source>
</evidence>
<organism evidence="1 2">
    <name type="scientific">Pyrobaculum oguniense (strain DSM 13380 / JCM 10595 / TE7)</name>
    <dbReference type="NCBI Taxonomy" id="698757"/>
    <lineage>
        <taxon>Archaea</taxon>
        <taxon>Thermoproteota</taxon>
        <taxon>Thermoprotei</taxon>
        <taxon>Thermoproteales</taxon>
        <taxon>Thermoproteaceae</taxon>
        <taxon>Pyrobaculum</taxon>
    </lineage>
</organism>
<dbReference type="KEGG" id="pog:Pogu_0058"/>
<dbReference type="Proteomes" id="UP000009062">
    <property type="component" value="Chromosome"/>
</dbReference>
<proteinExistence type="predicted"/>